<evidence type="ECO:0000256" key="5">
    <source>
        <dbReference type="SAM" id="MobiDB-lite"/>
    </source>
</evidence>
<feature type="domain" description="NlpC/P60" evidence="7">
    <location>
        <begin position="245"/>
        <end position="359"/>
    </location>
</feature>
<feature type="chain" id="PRO_5047105998" evidence="6">
    <location>
        <begin position="43"/>
        <end position="359"/>
    </location>
</feature>
<protein>
    <submittedName>
        <fullName evidence="8">NlpC/P60 family protein</fullName>
    </submittedName>
</protein>
<keyword evidence="2" id="KW-0645">Protease</keyword>
<evidence type="ECO:0000256" key="6">
    <source>
        <dbReference type="SAM" id="SignalP"/>
    </source>
</evidence>
<dbReference type="Proteomes" id="UP001592528">
    <property type="component" value="Unassembled WGS sequence"/>
</dbReference>
<reference evidence="8 9" key="1">
    <citation type="submission" date="2024-09" db="EMBL/GenBank/DDBJ databases">
        <authorList>
            <person name="Lee S.D."/>
        </authorList>
    </citation>
    <scope>NUCLEOTIDE SEQUENCE [LARGE SCALE GENOMIC DNA]</scope>
    <source>
        <strain evidence="8 9">N1-5</strain>
    </source>
</reference>
<name>A0ABV6UXM8_9ACTN</name>
<organism evidence="8 9">
    <name type="scientific">Streptacidiphilus cavernicola</name>
    <dbReference type="NCBI Taxonomy" id="3342716"/>
    <lineage>
        <taxon>Bacteria</taxon>
        <taxon>Bacillati</taxon>
        <taxon>Actinomycetota</taxon>
        <taxon>Actinomycetes</taxon>
        <taxon>Kitasatosporales</taxon>
        <taxon>Streptomycetaceae</taxon>
        <taxon>Streptacidiphilus</taxon>
    </lineage>
</organism>
<keyword evidence="3" id="KW-0378">Hydrolase</keyword>
<evidence type="ECO:0000256" key="3">
    <source>
        <dbReference type="ARBA" id="ARBA00022801"/>
    </source>
</evidence>
<keyword evidence="9" id="KW-1185">Reference proteome</keyword>
<dbReference type="PANTHER" id="PTHR47359">
    <property type="entry name" value="PEPTIDOGLYCAN DL-ENDOPEPTIDASE CWLO"/>
    <property type="match status" value="1"/>
</dbReference>
<dbReference type="InterPro" id="IPR038765">
    <property type="entry name" value="Papain-like_cys_pep_sf"/>
</dbReference>
<evidence type="ECO:0000259" key="7">
    <source>
        <dbReference type="PROSITE" id="PS51935"/>
    </source>
</evidence>
<feature type="region of interest" description="Disordered" evidence="5">
    <location>
        <begin position="218"/>
        <end position="245"/>
    </location>
</feature>
<evidence type="ECO:0000313" key="8">
    <source>
        <dbReference type="EMBL" id="MFC1406197.1"/>
    </source>
</evidence>
<dbReference type="EMBL" id="JBHEZZ010000027">
    <property type="protein sequence ID" value="MFC1406197.1"/>
    <property type="molecule type" value="Genomic_DNA"/>
</dbReference>
<feature type="signal peptide" evidence="6">
    <location>
        <begin position="1"/>
        <end position="42"/>
    </location>
</feature>
<dbReference type="InterPro" id="IPR000064">
    <property type="entry name" value="NLP_P60_dom"/>
</dbReference>
<dbReference type="Gene3D" id="3.90.1720.10">
    <property type="entry name" value="endopeptidase domain like (from Nostoc punctiforme)"/>
    <property type="match status" value="1"/>
</dbReference>
<evidence type="ECO:0000313" key="9">
    <source>
        <dbReference type="Proteomes" id="UP001592528"/>
    </source>
</evidence>
<evidence type="ECO:0000256" key="4">
    <source>
        <dbReference type="ARBA" id="ARBA00022807"/>
    </source>
</evidence>
<comment type="caution">
    <text evidence="8">The sequence shown here is derived from an EMBL/GenBank/DDBJ whole genome shotgun (WGS) entry which is preliminary data.</text>
</comment>
<keyword evidence="4" id="KW-0788">Thiol protease</keyword>
<keyword evidence="6" id="KW-0732">Signal</keyword>
<dbReference type="Pfam" id="PF00877">
    <property type="entry name" value="NLPC_P60"/>
    <property type="match status" value="1"/>
</dbReference>
<dbReference type="RefSeq" id="WP_030248491.1">
    <property type="nucleotide sequence ID" value="NZ_JBHEZZ010000027.1"/>
</dbReference>
<proteinExistence type="inferred from homology"/>
<evidence type="ECO:0000256" key="1">
    <source>
        <dbReference type="ARBA" id="ARBA00007074"/>
    </source>
</evidence>
<sequence>MASHRRARPLGQYSTVAALSRSAATLAAATAAVLAGGGSALATPGSPGGGAPVTADDVQHQLDGLYAQAEVAGQQYDGAQEQEHALQRESVLLQQRVAEEQQHVNALLQSMGSIASAEYRQGGGLDPLVKLLLNAHPDQYLEQASSADQADAVAALKLQEIEADQRQLVQDRAEAVAQLARLETLRQSIAGSKTQVQQRLGHAKALLDSLTAAQRAQLQQGEDDAAGAAAQAAQQPPLSGQGPASARAAQALAAAESALGRPYVYGSAGPGSFDCSGLMYWSWRHAGVTLPRTSQGQAFAGQRIPLSQARPGDLVIYYGDRHHVGMYAGNGTVIHAPYPGARVRYERVTSMPVAEVVRV</sequence>
<comment type="similarity">
    <text evidence="1">Belongs to the peptidase C40 family.</text>
</comment>
<dbReference type="PANTHER" id="PTHR47359:SF3">
    <property type="entry name" value="NLP_P60 DOMAIN-CONTAINING PROTEIN-RELATED"/>
    <property type="match status" value="1"/>
</dbReference>
<evidence type="ECO:0000256" key="2">
    <source>
        <dbReference type="ARBA" id="ARBA00022670"/>
    </source>
</evidence>
<accession>A0ABV6UXM8</accession>
<dbReference type="PROSITE" id="PS51935">
    <property type="entry name" value="NLPC_P60"/>
    <property type="match status" value="1"/>
</dbReference>
<dbReference type="InterPro" id="IPR051794">
    <property type="entry name" value="PG_Endopeptidase_C40"/>
</dbReference>
<gene>
    <name evidence="8" type="ORF">ACEZDJ_33380</name>
</gene>
<dbReference type="SUPFAM" id="SSF54001">
    <property type="entry name" value="Cysteine proteinases"/>
    <property type="match status" value="1"/>
</dbReference>